<dbReference type="GO" id="GO:0032259">
    <property type="term" value="P:methylation"/>
    <property type="evidence" value="ECO:0007669"/>
    <property type="project" value="UniProtKB-KW"/>
</dbReference>
<proteinExistence type="predicted"/>
<keyword evidence="2" id="KW-0489">Methyltransferase</keyword>
<keyword evidence="3" id="KW-1185">Reference proteome</keyword>
<evidence type="ECO:0000256" key="1">
    <source>
        <dbReference type="ARBA" id="ARBA00022679"/>
    </source>
</evidence>
<evidence type="ECO:0000313" key="2">
    <source>
        <dbReference type="EMBL" id="GGG30238.1"/>
    </source>
</evidence>
<dbReference type="EMBL" id="BMIX01000002">
    <property type="protein sequence ID" value="GGG30238.1"/>
    <property type="molecule type" value="Genomic_DNA"/>
</dbReference>
<organism evidence="2 3">
    <name type="scientific">Christiangramia forsetii</name>
    <dbReference type="NCBI Taxonomy" id="411153"/>
    <lineage>
        <taxon>Bacteria</taxon>
        <taxon>Pseudomonadati</taxon>
        <taxon>Bacteroidota</taxon>
        <taxon>Flavobacteriia</taxon>
        <taxon>Flavobacteriales</taxon>
        <taxon>Flavobacteriaceae</taxon>
        <taxon>Christiangramia</taxon>
    </lineage>
</organism>
<keyword evidence="1" id="KW-0808">Transferase</keyword>
<dbReference type="InterPro" id="IPR029063">
    <property type="entry name" value="SAM-dependent_MTases_sf"/>
</dbReference>
<dbReference type="CDD" id="cd02440">
    <property type="entry name" value="AdoMet_MTases"/>
    <property type="match status" value="1"/>
</dbReference>
<dbReference type="RefSeq" id="WP_011711142.1">
    <property type="nucleotide sequence ID" value="NZ_BMIX01000002.1"/>
</dbReference>
<dbReference type="GO" id="GO:0008168">
    <property type="term" value="F:methyltransferase activity"/>
    <property type="evidence" value="ECO:0007669"/>
    <property type="project" value="UniProtKB-KW"/>
</dbReference>
<dbReference type="Pfam" id="PF13489">
    <property type="entry name" value="Methyltransf_23"/>
    <property type="match status" value="1"/>
</dbReference>
<dbReference type="Proteomes" id="UP000605733">
    <property type="component" value="Unassembled WGS sequence"/>
</dbReference>
<comment type="caution">
    <text evidence="2">The sequence shown here is derived from an EMBL/GenBank/DDBJ whole genome shotgun (WGS) entry which is preliminary data.</text>
</comment>
<dbReference type="SUPFAM" id="SSF53335">
    <property type="entry name" value="S-adenosyl-L-methionine-dependent methyltransferases"/>
    <property type="match status" value="1"/>
</dbReference>
<protein>
    <submittedName>
        <fullName evidence="2">Methyltransferase</fullName>
    </submittedName>
</protein>
<dbReference type="PANTHER" id="PTHR43861">
    <property type="entry name" value="TRANS-ACONITATE 2-METHYLTRANSFERASE-RELATED"/>
    <property type="match status" value="1"/>
</dbReference>
<name>A0ABQ1WHN3_9FLAO</name>
<dbReference type="PANTHER" id="PTHR43861:SF3">
    <property type="entry name" value="PUTATIVE (AFU_ORTHOLOGUE AFUA_2G14390)-RELATED"/>
    <property type="match status" value="1"/>
</dbReference>
<dbReference type="Gene3D" id="3.40.50.150">
    <property type="entry name" value="Vaccinia Virus protein VP39"/>
    <property type="match status" value="1"/>
</dbReference>
<gene>
    <name evidence="2" type="ORF">GCM10011532_12160</name>
</gene>
<accession>A0ABQ1WHN3</accession>
<evidence type="ECO:0000313" key="3">
    <source>
        <dbReference type="Proteomes" id="UP000605733"/>
    </source>
</evidence>
<reference evidence="3" key="1">
    <citation type="journal article" date="2019" name="Int. J. Syst. Evol. Microbiol.">
        <title>The Global Catalogue of Microorganisms (GCM) 10K type strain sequencing project: providing services to taxonomists for standard genome sequencing and annotation.</title>
        <authorList>
            <consortium name="The Broad Institute Genomics Platform"/>
            <consortium name="The Broad Institute Genome Sequencing Center for Infectious Disease"/>
            <person name="Wu L."/>
            <person name="Ma J."/>
        </authorList>
    </citation>
    <scope>NUCLEOTIDE SEQUENCE [LARGE SCALE GENOMIC DNA]</scope>
    <source>
        <strain evidence="3">CGMCC 1.15422</strain>
    </source>
</reference>
<sequence>MITTENKYKPNTTLQPKMVCKDHLVSGEKFNIEEYEKGILKTHPVPENLPRYYESEDYISHSDSQRNFQDRIYHFVKSHMLSKKAKWIYRYFKQGSILDFGAGTGEFLNEMKNSHWIVDGIEPNNTARNLGALKGLNLKSEISELENKKFDVISLWHVLEHIPDFQNKLSELKTLLKDDGLLIIAVPNFNSYDSKYYNENWAAWDVPRHLWHFSRNGIKEKFAEHGFKLVNEKPLKFDAYYVSLLSEKNKPKSSNLLNAIYRGFLSNQRAKSSGEYSSITYFFKKESKT</sequence>